<dbReference type="EMBL" id="MN448271">
    <property type="protein sequence ID" value="QFG73804.1"/>
    <property type="molecule type" value="Genomic_DNA"/>
</dbReference>
<sequence length="161" mass="18222">MASPDASHAASLDTSHAISRTVLEACIASTRARSHDISTQDEKQYQPIPQAVALCQTPSELFEIYRRGLSVLNELKRKELEQMKYLNDTISWNAHVCGRGEIDPSDLETMQDLVLENQKLMDEIFKSNTHKTKMTRFIRRNSDITATQATQAESDDDDMYG</sequence>
<reference evidence="1" key="1">
    <citation type="journal article" date="2019" name="Philos. Trans. R. Soc. Lond., B, Biol. Sci.">
        <title>Targeted metagenomic recovery of four divergent viruses reveals shared and distinctive characteristics of giant viruses of marine eukaryotes.</title>
        <authorList>
            <person name="Needham D.M."/>
            <person name="Poirier C."/>
            <person name="Hehenberger E."/>
            <person name="Jimenez V."/>
            <person name="Swalwell J.E."/>
            <person name="Santoro A.E."/>
            <person name="Worden A.Z."/>
        </authorList>
    </citation>
    <scope>NUCLEOTIDE SEQUENCE</scope>
    <source>
        <strain evidence="1">OPacV-662</strain>
    </source>
</reference>
<name>A0A5J6VIV4_9VIRU</name>
<proteinExistence type="predicted"/>
<protein>
    <submittedName>
        <fullName evidence="1">Uncharacterized protein</fullName>
    </submittedName>
</protein>
<accession>A0A5J6VIV4</accession>
<evidence type="ECO:0000313" key="1">
    <source>
        <dbReference type="EMBL" id="QFG73804.1"/>
    </source>
</evidence>
<organism evidence="1">
    <name type="scientific">Megaviridae environmental sample</name>
    <dbReference type="NCBI Taxonomy" id="1737588"/>
    <lineage>
        <taxon>Viruses</taxon>
        <taxon>Varidnaviria</taxon>
        <taxon>Bamfordvirae</taxon>
        <taxon>Nucleocytoviricota</taxon>
        <taxon>Megaviricetes</taxon>
        <taxon>Imitervirales</taxon>
        <taxon>Mimiviridae</taxon>
        <taxon>environmental samples</taxon>
    </lineage>
</organism>